<keyword evidence="5" id="KW-1185">Reference proteome</keyword>
<dbReference type="SMART" id="SM00052">
    <property type="entry name" value="EAL"/>
    <property type="match status" value="1"/>
</dbReference>
<dbReference type="SUPFAM" id="SSF141868">
    <property type="entry name" value="EAL domain-like"/>
    <property type="match status" value="1"/>
</dbReference>
<dbReference type="Proteomes" id="UP000263486">
    <property type="component" value="Unassembled WGS sequence"/>
</dbReference>
<evidence type="ECO:0000313" key="4">
    <source>
        <dbReference type="EMBL" id="REI42739.1"/>
    </source>
</evidence>
<keyword evidence="1" id="KW-0472">Membrane</keyword>
<dbReference type="InterPro" id="IPR035919">
    <property type="entry name" value="EAL_sf"/>
</dbReference>
<dbReference type="SUPFAM" id="SSF55073">
    <property type="entry name" value="Nucleotide cyclase"/>
    <property type="match status" value="1"/>
</dbReference>
<dbReference type="PROSITE" id="PS50887">
    <property type="entry name" value="GGDEF"/>
    <property type="match status" value="1"/>
</dbReference>
<dbReference type="SMART" id="SM00267">
    <property type="entry name" value="GGDEF"/>
    <property type="match status" value="1"/>
</dbReference>
<evidence type="ECO:0000259" key="3">
    <source>
        <dbReference type="PROSITE" id="PS50887"/>
    </source>
</evidence>
<dbReference type="InterPro" id="IPR001633">
    <property type="entry name" value="EAL_dom"/>
</dbReference>
<gene>
    <name evidence="4" type="ORF">DYH56_02940</name>
</gene>
<dbReference type="Gene3D" id="3.30.70.270">
    <property type="match status" value="1"/>
</dbReference>
<feature type="domain" description="EAL" evidence="2">
    <location>
        <begin position="230"/>
        <end position="488"/>
    </location>
</feature>
<dbReference type="Pfam" id="PF00990">
    <property type="entry name" value="GGDEF"/>
    <property type="match status" value="1"/>
</dbReference>
<dbReference type="CDD" id="cd01949">
    <property type="entry name" value="GGDEF"/>
    <property type="match status" value="1"/>
</dbReference>
<dbReference type="NCBIfam" id="TIGR00254">
    <property type="entry name" value="GGDEF"/>
    <property type="match status" value="1"/>
</dbReference>
<organism evidence="4 5">
    <name type="scientific">Psychrilyobacter piezotolerans</name>
    <dbReference type="NCBI Taxonomy" id="2293438"/>
    <lineage>
        <taxon>Bacteria</taxon>
        <taxon>Fusobacteriati</taxon>
        <taxon>Fusobacteriota</taxon>
        <taxon>Fusobacteriia</taxon>
        <taxon>Fusobacteriales</taxon>
        <taxon>Fusobacteriaceae</taxon>
        <taxon>Psychrilyobacter</taxon>
    </lineage>
</organism>
<reference evidence="4 5" key="1">
    <citation type="submission" date="2018-08" db="EMBL/GenBank/DDBJ databases">
        <title>Draft genome sequence of Psychrilyobacter sp. strain SD5 isolated from Black Sea water.</title>
        <authorList>
            <person name="Yadav S."/>
            <person name="Villanueva L."/>
            <person name="Damste J.S.S."/>
        </authorList>
    </citation>
    <scope>NUCLEOTIDE SEQUENCE [LARGE SCALE GENOMIC DNA]</scope>
    <source>
        <strain evidence="4 5">SD5</strain>
    </source>
</reference>
<dbReference type="CDD" id="cd01948">
    <property type="entry name" value="EAL"/>
    <property type="match status" value="1"/>
</dbReference>
<dbReference type="PANTHER" id="PTHR33121">
    <property type="entry name" value="CYCLIC DI-GMP PHOSPHODIESTERASE PDEF"/>
    <property type="match status" value="1"/>
</dbReference>
<comment type="caution">
    <text evidence="4">The sequence shown here is derived from an EMBL/GenBank/DDBJ whole genome shotgun (WGS) entry which is preliminary data.</text>
</comment>
<dbReference type="EMBL" id="QUAJ01000003">
    <property type="protein sequence ID" value="REI42739.1"/>
    <property type="molecule type" value="Genomic_DNA"/>
</dbReference>
<feature type="domain" description="GGDEF" evidence="3">
    <location>
        <begin position="90"/>
        <end position="221"/>
    </location>
</feature>
<proteinExistence type="predicted"/>
<feature type="transmembrane region" description="Helical" evidence="1">
    <location>
        <begin position="38"/>
        <end position="56"/>
    </location>
</feature>
<dbReference type="InterPro" id="IPR043128">
    <property type="entry name" value="Rev_trsase/Diguanyl_cyclase"/>
</dbReference>
<protein>
    <submittedName>
        <fullName evidence="4">EAL domain-containing protein</fullName>
    </submittedName>
</protein>
<dbReference type="Pfam" id="PF00563">
    <property type="entry name" value="EAL"/>
    <property type="match status" value="1"/>
</dbReference>
<dbReference type="InterPro" id="IPR029787">
    <property type="entry name" value="Nucleotide_cyclase"/>
</dbReference>
<sequence length="505" mass="57848">MKQRFKLLLSLTIFSLGTAVYGQGDTLLKHEKGLIYKITTYILVIVIISLLAKYRWIKDLYQKAYFDELTTAKNKTRFRKEMGRLNFESNRGLGMFLDLDNFKRINDTYGHHMGDLVLREVVKRLHKIFDHNSIYRLSGDEFFILHKNIEEDDIEKKAAETLKELRKPLEILGSTLKVHGSIGICPISPKIKSTSEFLHRADVAMYTAKKNGKGTFVVADDQMIEKFDRYRQLEKDFIYHLENKEIFPYFQPKVELETEKIVGVEALARWIHPEEGFIPPGVFIPIAEKNEVIADLDFLIAESAIKSLKTWIEEGIVGDDFNLSFNISVKTLEGLDVYDHIENMLKKYGVPGNRVQIEITESIFINNIQKVLYEMNLLKERLGISIALDDFTAGHASLKGLGVLEIDTLKFDRSLLQIVKENVDKGQRIYSTLIDLSDDMGYISVAEGIEDAAESEFLKKEGVKYAQGYHFGRPMPENDLVAVLINERSELKLKKNTCSESEIVA</sequence>
<dbReference type="PROSITE" id="PS50883">
    <property type="entry name" value="EAL"/>
    <property type="match status" value="1"/>
</dbReference>
<accession>A0ABX9KK05</accession>
<dbReference type="RefSeq" id="WP_114641362.1">
    <property type="nucleotide sequence ID" value="NZ_JAACIO010000003.1"/>
</dbReference>
<evidence type="ECO:0000313" key="5">
    <source>
        <dbReference type="Proteomes" id="UP000263486"/>
    </source>
</evidence>
<dbReference type="Gene3D" id="3.20.20.450">
    <property type="entry name" value="EAL domain"/>
    <property type="match status" value="1"/>
</dbReference>
<dbReference type="InterPro" id="IPR050706">
    <property type="entry name" value="Cyclic-di-GMP_PDE-like"/>
</dbReference>
<dbReference type="PANTHER" id="PTHR33121:SF70">
    <property type="entry name" value="SIGNALING PROTEIN YKOW"/>
    <property type="match status" value="1"/>
</dbReference>
<evidence type="ECO:0000256" key="1">
    <source>
        <dbReference type="SAM" id="Phobius"/>
    </source>
</evidence>
<keyword evidence="1" id="KW-0812">Transmembrane</keyword>
<name>A0ABX9KK05_9FUSO</name>
<keyword evidence="1" id="KW-1133">Transmembrane helix</keyword>
<dbReference type="InterPro" id="IPR000160">
    <property type="entry name" value="GGDEF_dom"/>
</dbReference>
<evidence type="ECO:0000259" key="2">
    <source>
        <dbReference type="PROSITE" id="PS50883"/>
    </source>
</evidence>